<dbReference type="InterPro" id="IPR000620">
    <property type="entry name" value="EamA_dom"/>
</dbReference>
<dbReference type="PANTHER" id="PTHR32322:SF2">
    <property type="entry name" value="EAMA DOMAIN-CONTAINING PROTEIN"/>
    <property type="match status" value="1"/>
</dbReference>
<evidence type="ECO:0000256" key="2">
    <source>
        <dbReference type="ARBA" id="ARBA00007362"/>
    </source>
</evidence>
<feature type="transmembrane region" description="Helical" evidence="7">
    <location>
        <begin position="125"/>
        <end position="143"/>
    </location>
</feature>
<dbReference type="Pfam" id="PF00892">
    <property type="entry name" value="EamA"/>
    <property type="match status" value="1"/>
</dbReference>
<dbReference type="PANTHER" id="PTHR32322">
    <property type="entry name" value="INNER MEMBRANE TRANSPORTER"/>
    <property type="match status" value="1"/>
</dbReference>
<evidence type="ECO:0000313" key="9">
    <source>
        <dbReference type="EMBL" id="GAA3755011.1"/>
    </source>
</evidence>
<evidence type="ECO:0000259" key="8">
    <source>
        <dbReference type="Pfam" id="PF00892"/>
    </source>
</evidence>
<evidence type="ECO:0000256" key="1">
    <source>
        <dbReference type="ARBA" id="ARBA00004141"/>
    </source>
</evidence>
<feature type="transmembrane region" description="Helical" evidence="7">
    <location>
        <begin position="209"/>
        <end position="227"/>
    </location>
</feature>
<feature type="transmembrane region" description="Helical" evidence="7">
    <location>
        <begin position="239"/>
        <end position="259"/>
    </location>
</feature>
<keyword evidence="10" id="KW-1185">Reference proteome</keyword>
<sequence length="346" mass="34856">MTGLRFPAGRAGAFAAVGLVVAGEICMDVGAAIAVFVFPTVGPLGMVMLRLVFSALILVVLTRPRVRGYAGDAWLSVIGYGVVLATMNGLFYLALDRLPLGVTVTIEVLGPLVLSIVASRRASAWLWALIALGGVVALGGGGWDRLDPLGVVFALGAATSWAFYILAAARVGQAFPKLDGLAIAMTIGAVLSLPFGIIAAGASLLRPEVLGLGAAVALLSSTIPYAFELIALRRVPAAAFAILMSMSPATAALAGFVVLGQELSTLEVAGILLVIIAGIGAVRMGVADAESAGAGPPSLATGPLTVPGAMLADPTGPLAILNPPLTGPLTTLPPPGPEEPFAEPRA</sequence>
<accession>A0ABP7G4W8</accession>
<reference evidence="10" key="1">
    <citation type="journal article" date="2019" name="Int. J. Syst. Evol. Microbiol.">
        <title>The Global Catalogue of Microorganisms (GCM) 10K type strain sequencing project: providing services to taxonomists for standard genome sequencing and annotation.</title>
        <authorList>
            <consortium name="The Broad Institute Genomics Platform"/>
            <consortium name="The Broad Institute Genome Sequencing Center for Infectious Disease"/>
            <person name="Wu L."/>
            <person name="Ma J."/>
        </authorList>
    </citation>
    <scope>NUCLEOTIDE SEQUENCE [LARGE SCALE GENOMIC DNA]</scope>
    <source>
        <strain evidence="10">JCM 16950</strain>
    </source>
</reference>
<feature type="transmembrane region" description="Helical" evidence="7">
    <location>
        <begin position="181"/>
        <end position="203"/>
    </location>
</feature>
<dbReference type="RefSeq" id="WP_344780169.1">
    <property type="nucleotide sequence ID" value="NZ_BAABAF010000001.1"/>
</dbReference>
<dbReference type="InterPro" id="IPR050638">
    <property type="entry name" value="AA-Vitamin_Transporters"/>
</dbReference>
<evidence type="ECO:0000256" key="5">
    <source>
        <dbReference type="ARBA" id="ARBA00023136"/>
    </source>
</evidence>
<gene>
    <name evidence="9" type="ORF">GCM10022240_05030</name>
</gene>
<evidence type="ECO:0000256" key="4">
    <source>
        <dbReference type="ARBA" id="ARBA00022989"/>
    </source>
</evidence>
<dbReference type="InterPro" id="IPR037185">
    <property type="entry name" value="EmrE-like"/>
</dbReference>
<feature type="region of interest" description="Disordered" evidence="6">
    <location>
        <begin position="323"/>
        <end position="346"/>
    </location>
</feature>
<protein>
    <submittedName>
        <fullName evidence="9">EamA family transporter</fullName>
    </submittedName>
</protein>
<evidence type="ECO:0000256" key="6">
    <source>
        <dbReference type="SAM" id="MobiDB-lite"/>
    </source>
</evidence>
<feature type="transmembrane region" description="Helical" evidence="7">
    <location>
        <begin position="73"/>
        <end position="94"/>
    </location>
</feature>
<feature type="transmembrane region" description="Helical" evidence="7">
    <location>
        <begin position="265"/>
        <end position="282"/>
    </location>
</feature>
<keyword evidence="3 7" id="KW-0812">Transmembrane</keyword>
<comment type="similarity">
    <text evidence="2">Belongs to the EamA transporter family.</text>
</comment>
<evidence type="ECO:0000313" key="10">
    <source>
        <dbReference type="Proteomes" id="UP001500540"/>
    </source>
</evidence>
<feature type="transmembrane region" description="Helical" evidence="7">
    <location>
        <begin position="44"/>
        <end position="61"/>
    </location>
</feature>
<dbReference type="EMBL" id="BAABAF010000001">
    <property type="protein sequence ID" value="GAA3755011.1"/>
    <property type="molecule type" value="Genomic_DNA"/>
</dbReference>
<organism evidence="9 10">
    <name type="scientific">Microbacterium kribbense</name>
    <dbReference type="NCBI Taxonomy" id="433645"/>
    <lineage>
        <taxon>Bacteria</taxon>
        <taxon>Bacillati</taxon>
        <taxon>Actinomycetota</taxon>
        <taxon>Actinomycetes</taxon>
        <taxon>Micrococcales</taxon>
        <taxon>Microbacteriaceae</taxon>
        <taxon>Microbacterium</taxon>
    </lineage>
</organism>
<comment type="caution">
    <text evidence="9">The sequence shown here is derived from an EMBL/GenBank/DDBJ whole genome shotgun (WGS) entry which is preliminary data.</text>
</comment>
<comment type="subcellular location">
    <subcellularLocation>
        <location evidence="1">Membrane</location>
        <topology evidence="1">Multi-pass membrane protein</topology>
    </subcellularLocation>
</comment>
<evidence type="ECO:0000256" key="7">
    <source>
        <dbReference type="SAM" id="Phobius"/>
    </source>
</evidence>
<dbReference type="Proteomes" id="UP001500540">
    <property type="component" value="Unassembled WGS sequence"/>
</dbReference>
<keyword evidence="4 7" id="KW-1133">Transmembrane helix</keyword>
<feature type="domain" description="EamA" evidence="8">
    <location>
        <begin position="149"/>
        <end position="277"/>
    </location>
</feature>
<dbReference type="SUPFAM" id="SSF103481">
    <property type="entry name" value="Multidrug resistance efflux transporter EmrE"/>
    <property type="match status" value="2"/>
</dbReference>
<name>A0ABP7G4W8_9MICO</name>
<keyword evidence="5 7" id="KW-0472">Membrane</keyword>
<proteinExistence type="inferred from homology"/>
<feature type="transmembrane region" description="Helical" evidence="7">
    <location>
        <begin position="100"/>
        <end position="118"/>
    </location>
</feature>
<feature type="transmembrane region" description="Helical" evidence="7">
    <location>
        <begin position="12"/>
        <end position="38"/>
    </location>
</feature>
<evidence type="ECO:0000256" key="3">
    <source>
        <dbReference type="ARBA" id="ARBA00022692"/>
    </source>
</evidence>
<feature type="transmembrane region" description="Helical" evidence="7">
    <location>
        <begin position="149"/>
        <end position="169"/>
    </location>
</feature>